<dbReference type="EMBL" id="QBMP01000220">
    <property type="protein sequence ID" value="PZO49130.1"/>
    <property type="molecule type" value="Genomic_DNA"/>
</dbReference>
<evidence type="ECO:0000313" key="2">
    <source>
        <dbReference type="Proteomes" id="UP000249794"/>
    </source>
</evidence>
<name>A0A2W4WX70_9CYAN</name>
<comment type="caution">
    <text evidence="1">The sequence shown here is derived from an EMBL/GenBank/DDBJ whole genome shotgun (WGS) entry which is preliminary data.</text>
</comment>
<sequence length="113" mass="11724">MAEPTIIDIFGAGATQSATTITINKADLASVGLTASASNTAESLLAAIVLKAKSALTQMGFDTNSDQSITVERGFDSITQRDDGSGSFISVVQNQLNVNLHKISNTAISANDY</sequence>
<proteinExistence type="predicted"/>
<organism evidence="1 2">
    <name type="scientific">Phormidesmis priestleyi</name>
    <dbReference type="NCBI Taxonomy" id="268141"/>
    <lineage>
        <taxon>Bacteria</taxon>
        <taxon>Bacillati</taxon>
        <taxon>Cyanobacteriota</taxon>
        <taxon>Cyanophyceae</taxon>
        <taxon>Leptolyngbyales</taxon>
        <taxon>Leptolyngbyaceae</taxon>
        <taxon>Phormidesmis</taxon>
    </lineage>
</organism>
<reference evidence="1 2" key="2">
    <citation type="submission" date="2018-06" db="EMBL/GenBank/DDBJ databases">
        <title>Metagenomic assembly of (sub)arctic Cyanobacteria and their associated microbiome from non-axenic cultures.</title>
        <authorList>
            <person name="Baurain D."/>
        </authorList>
    </citation>
    <scope>NUCLEOTIDE SEQUENCE [LARGE SCALE GENOMIC DNA]</scope>
    <source>
        <strain evidence="1">ULC027bin1</strain>
    </source>
</reference>
<gene>
    <name evidence="1" type="ORF">DCF15_17265</name>
</gene>
<protein>
    <submittedName>
        <fullName evidence="1">Uncharacterized protein</fullName>
    </submittedName>
</protein>
<accession>A0A2W4WX70</accession>
<evidence type="ECO:0000313" key="1">
    <source>
        <dbReference type="EMBL" id="PZO49130.1"/>
    </source>
</evidence>
<dbReference type="AlphaFoldDB" id="A0A2W4WX70"/>
<dbReference type="Proteomes" id="UP000249794">
    <property type="component" value="Unassembled WGS sequence"/>
</dbReference>
<reference evidence="2" key="1">
    <citation type="submission" date="2018-04" db="EMBL/GenBank/DDBJ databases">
        <authorList>
            <person name="Cornet L."/>
        </authorList>
    </citation>
    <scope>NUCLEOTIDE SEQUENCE [LARGE SCALE GENOMIC DNA]</scope>
</reference>